<evidence type="ECO:0000313" key="8">
    <source>
        <dbReference type="EMBL" id="KAF4102825.1"/>
    </source>
</evidence>
<dbReference type="InterPro" id="IPR007593">
    <property type="entry name" value="CD225/Dispanin_fam"/>
</dbReference>
<evidence type="ECO:0000256" key="1">
    <source>
        <dbReference type="ARBA" id="ARBA00004370"/>
    </source>
</evidence>
<keyword evidence="3 7" id="KW-0812">Transmembrane</keyword>
<feature type="region of interest" description="Disordered" evidence="6">
    <location>
        <begin position="1"/>
        <end position="54"/>
    </location>
</feature>
<proteinExistence type="inferred from homology"/>
<evidence type="ECO:0000256" key="5">
    <source>
        <dbReference type="ARBA" id="ARBA00023136"/>
    </source>
</evidence>
<gene>
    <name evidence="8" type="ORF">G5714_015708</name>
</gene>
<keyword evidence="9" id="KW-1185">Reference proteome</keyword>
<accession>A0A7J6C892</accession>
<comment type="similarity">
    <text evidence="2">Belongs to the CD225/Dispanin family.</text>
</comment>
<dbReference type="Pfam" id="PF04505">
    <property type="entry name" value="CD225"/>
    <property type="match status" value="1"/>
</dbReference>
<dbReference type="EMBL" id="JAAMOB010000016">
    <property type="protein sequence ID" value="KAF4102825.1"/>
    <property type="molecule type" value="Genomic_DNA"/>
</dbReference>
<evidence type="ECO:0000256" key="3">
    <source>
        <dbReference type="ARBA" id="ARBA00022692"/>
    </source>
</evidence>
<comment type="caution">
    <text evidence="8">The sequence shown here is derived from an EMBL/GenBank/DDBJ whole genome shotgun (WGS) entry which is preliminary data.</text>
</comment>
<evidence type="ECO:0000313" key="9">
    <source>
        <dbReference type="Proteomes" id="UP000579812"/>
    </source>
</evidence>
<dbReference type="InterPro" id="IPR051423">
    <property type="entry name" value="CD225/Dispanin"/>
</dbReference>
<feature type="transmembrane region" description="Helical" evidence="7">
    <location>
        <begin position="89"/>
        <end position="114"/>
    </location>
</feature>
<dbReference type="PANTHER" id="PTHR14948">
    <property type="entry name" value="NG5"/>
    <property type="match status" value="1"/>
</dbReference>
<keyword evidence="4 7" id="KW-1133">Transmembrane helix</keyword>
<keyword evidence="5 7" id="KW-0472">Membrane</keyword>
<dbReference type="PANTHER" id="PTHR14948:SF46">
    <property type="entry name" value="DISPANIN SUBFAMILY A MEMBER 2B-LIKE-RELATED"/>
    <property type="match status" value="1"/>
</dbReference>
<feature type="compositionally biased region" description="Low complexity" evidence="6">
    <location>
        <begin position="14"/>
        <end position="30"/>
    </location>
</feature>
<evidence type="ECO:0000256" key="7">
    <source>
        <dbReference type="SAM" id="Phobius"/>
    </source>
</evidence>
<reference evidence="8 9" key="1">
    <citation type="submission" date="2020-04" db="EMBL/GenBank/DDBJ databases">
        <title>Chromosome-level genome assembly of a cyprinid fish Onychostoma macrolepis by integration of Nanopore Sequencing, Bionano and Hi-C technology.</title>
        <authorList>
            <person name="Wang D."/>
        </authorList>
    </citation>
    <scope>NUCLEOTIDE SEQUENCE [LARGE SCALE GENOMIC DNA]</scope>
    <source>
        <strain evidence="8">SWU-2019</strain>
        <tissue evidence="8">Muscle</tissue>
    </source>
</reference>
<organism evidence="8 9">
    <name type="scientific">Onychostoma macrolepis</name>
    <dbReference type="NCBI Taxonomy" id="369639"/>
    <lineage>
        <taxon>Eukaryota</taxon>
        <taxon>Metazoa</taxon>
        <taxon>Chordata</taxon>
        <taxon>Craniata</taxon>
        <taxon>Vertebrata</taxon>
        <taxon>Euteleostomi</taxon>
        <taxon>Actinopterygii</taxon>
        <taxon>Neopterygii</taxon>
        <taxon>Teleostei</taxon>
        <taxon>Ostariophysi</taxon>
        <taxon>Cypriniformes</taxon>
        <taxon>Cyprinidae</taxon>
        <taxon>Acrossocheilinae</taxon>
        <taxon>Onychostoma</taxon>
    </lineage>
</organism>
<dbReference type="GO" id="GO:0016020">
    <property type="term" value="C:membrane"/>
    <property type="evidence" value="ECO:0007669"/>
    <property type="project" value="UniProtKB-SubCell"/>
</dbReference>
<comment type="subcellular location">
    <subcellularLocation>
        <location evidence="1">Membrane</location>
    </subcellularLocation>
</comment>
<dbReference type="AlphaFoldDB" id="A0A7J6C892"/>
<evidence type="ECO:0000256" key="6">
    <source>
        <dbReference type="SAM" id="MobiDB-lite"/>
    </source>
</evidence>
<feature type="compositionally biased region" description="Polar residues" evidence="6">
    <location>
        <begin position="39"/>
        <end position="50"/>
    </location>
</feature>
<evidence type="ECO:0000256" key="4">
    <source>
        <dbReference type="ARBA" id="ARBA00022989"/>
    </source>
</evidence>
<name>A0A7J6C892_9TELE</name>
<sequence>MDSRKSPAEWNSSQNPEPGQPLLLLQQDPPEYSDAGFSPSHNFPSSSQQYGAPAASGLYTPGSYPVQNVVNMQPTAEVFTPLTNPLPDYLGYSIFTLLCCCMPLGSAALVYSLTTRDANMFGHRQIASRNSRMARIINHLLDFLLYEELRLEDQ</sequence>
<protein>
    <submittedName>
        <fullName evidence="8">Uncharacterized protein</fullName>
    </submittedName>
</protein>
<dbReference type="Proteomes" id="UP000579812">
    <property type="component" value="Unassembled WGS sequence"/>
</dbReference>
<evidence type="ECO:0000256" key="2">
    <source>
        <dbReference type="ARBA" id="ARBA00006843"/>
    </source>
</evidence>